<evidence type="ECO:0000313" key="3">
    <source>
        <dbReference type="Proteomes" id="UP000033710"/>
    </source>
</evidence>
<reference evidence="2 3" key="2">
    <citation type="journal article" date="2015" name="Eukaryot. Cell">
        <title>Asexual propagation of a virulent clone complex in a human and feline outbreak of sporotrichosis.</title>
        <authorList>
            <person name="Teixeira Mde M."/>
            <person name="Rodrigues A.M."/>
            <person name="Tsui C.K."/>
            <person name="de Almeida L.G."/>
            <person name="Van Diepeningen A.D."/>
            <person name="van den Ende B.G."/>
            <person name="Fernandes G.F."/>
            <person name="Kano R."/>
            <person name="Hamelin R.C."/>
            <person name="Lopes-Bezerra L.M."/>
            <person name="Vasconcelos A.T."/>
            <person name="de Hoog S."/>
            <person name="de Camargo Z.P."/>
            <person name="Felipe M.S."/>
        </authorList>
    </citation>
    <scope>NUCLEOTIDE SEQUENCE [LARGE SCALE GENOMIC DNA]</scope>
    <source>
        <strain evidence="2 3">1099-18</strain>
    </source>
</reference>
<evidence type="ECO:0000256" key="1">
    <source>
        <dbReference type="PROSITE-ProRule" id="PRU00235"/>
    </source>
</evidence>
<evidence type="ECO:0000313" key="2">
    <source>
        <dbReference type="EMBL" id="KJR87065.1"/>
    </source>
</evidence>
<dbReference type="KEGG" id="ssck:SPSK_01825"/>
<dbReference type="GeneID" id="27664002"/>
<dbReference type="PANTHER" id="PTHR45982">
    <property type="entry name" value="REGULATOR OF CHROMOSOME CONDENSATION"/>
    <property type="match status" value="1"/>
</dbReference>
<dbReference type="SUPFAM" id="SSF50985">
    <property type="entry name" value="RCC1/BLIP-II"/>
    <property type="match status" value="1"/>
</dbReference>
<dbReference type="EMBL" id="AXCR01000005">
    <property type="protein sequence ID" value="KJR87065.1"/>
    <property type="molecule type" value="Genomic_DNA"/>
</dbReference>
<comment type="caution">
    <text evidence="2">The sequence shown here is derived from an EMBL/GenBank/DDBJ whole genome shotgun (WGS) entry which is preliminary data.</text>
</comment>
<dbReference type="GO" id="GO:0005085">
    <property type="term" value="F:guanyl-nucleotide exchange factor activity"/>
    <property type="evidence" value="ECO:0007669"/>
    <property type="project" value="TreeGrafter"/>
</dbReference>
<dbReference type="OrthoDB" id="5370059at2759"/>
<reference evidence="2 3" key="1">
    <citation type="journal article" date="2014" name="BMC Genomics">
        <title>Comparative genomics of the major fungal agents of human and animal Sporotrichosis: Sporothrix schenckii and Sporothrix brasiliensis.</title>
        <authorList>
            <person name="Teixeira M.M."/>
            <person name="de Almeida L.G."/>
            <person name="Kubitschek-Barreira P."/>
            <person name="Alves F.L."/>
            <person name="Kioshima E.S."/>
            <person name="Abadio A.K."/>
            <person name="Fernandes L."/>
            <person name="Derengowski L.S."/>
            <person name="Ferreira K.S."/>
            <person name="Souza R.C."/>
            <person name="Ruiz J.C."/>
            <person name="de Andrade N.C."/>
            <person name="Paes H.C."/>
            <person name="Nicola A.M."/>
            <person name="Albuquerque P."/>
            <person name="Gerber A.L."/>
            <person name="Martins V.P."/>
            <person name="Peconick L.D."/>
            <person name="Neto A.V."/>
            <person name="Chaucanez C.B."/>
            <person name="Silva P.A."/>
            <person name="Cunha O.L."/>
            <person name="de Oliveira F.F."/>
            <person name="dos Santos T.C."/>
            <person name="Barros A.L."/>
            <person name="Soares M.A."/>
            <person name="de Oliveira L.M."/>
            <person name="Marini M.M."/>
            <person name="Villalobos-Duno H."/>
            <person name="Cunha M.M."/>
            <person name="de Hoog S."/>
            <person name="da Silveira J.F."/>
            <person name="Henrissat B."/>
            <person name="Nino-Vega G.A."/>
            <person name="Cisalpino P.S."/>
            <person name="Mora-Montes H.M."/>
            <person name="Almeida S.R."/>
            <person name="Stajich J.E."/>
            <person name="Lopes-Bezerra L.M."/>
            <person name="Vasconcelos A.T."/>
            <person name="Felipe M.S."/>
        </authorList>
    </citation>
    <scope>NUCLEOTIDE SEQUENCE [LARGE SCALE GENOMIC DNA]</scope>
    <source>
        <strain evidence="2 3">1099-18</strain>
    </source>
</reference>
<dbReference type="InterPro" id="IPR009091">
    <property type="entry name" value="RCC1/BLIP-II"/>
</dbReference>
<name>A0A0F2ME06_SPOSC</name>
<dbReference type="InterPro" id="IPR051553">
    <property type="entry name" value="Ran_GTPase-activating"/>
</dbReference>
<proteinExistence type="predicted"/>
<gene>
    <name evidence="2" type="ORF">SPSK_01825</name>
</gene>
<feature type="repeat" description="RCC1" evidence="1">
    <location>
        <begin position="273"/>
        <end position="336"/>
    </location>
</feature>
<dbReference type="AlphaFoldDB" id="A0A0F2ME06"/>
<dbReference type="Gene3D" id="2.130.10.30">
    <property type="entry name" value="Regulator of chromosome condensation 1/beta-lactamase-inhibitor protein II"/>
    <property type="match status" value="1"/>
</dbReference>
<accession>A0A0F2ME06</accession>
<dbReference type="Proteomes" id="UP000033710">
    <property type="component" value="Unassembled WGS sequence"/>
</dbReference>
<dbReference type="PANTHER" id="PTHR45982:SF1">
    <property type="entry name" value="REGULATOR OF CHROMOSOME CONDENSATION"/>
    <property type="match status" value="1"/>
</dbReference>
<protein>
    <submittedName>
        <fullName evidence="2">Uncharacterized protein</fullName>
    </submittedName>
</protein>
<feature type="repeat" description="RCC1" evidence="1">
    <location>
        <begin position="157"/>
        <end position="213"/>
    </location>
</feature>
<dbReference type="GO" id="GO:0005737">
    <property type="term" value="C:cytoplasm"/>
    <property type="evidence" value="ECO:0007669"/>
    <property type="project" value="TreeGrafter"/>
</dbReference>
<dbReference type="Pfam" id="PF13540">
    <property type="entry name" value="RCC1_2"/>
    <property type="match status" value="1"/>
</dbReference>
<dbReference type="VEuPathDB" id="FungiDB:SPSK_01825"/>
<sequence length="336" mass="35663">MQVLYAAGFNAWGQLQFNTTAGPEDEPDDIWTFTRVLQDPKIVHVRPSLSYTEVTTSEGIATAGMGPVAPADISRISDENNLHFAEALNGCVLVYDKTEGALLQYASADDYSAAKHRRTGDDAAILTDVPCSRFAGHPSVRQVVAYDVGFAILTTDGQVWTWGDPRFPECLGRDVTESPAERPGRVTALDDLPTGPIVKLAAGGHVLAAVTQGRDLYCWGGYPGRRPVLLEGVTGEPTPIVVSATSADGFTEDADVVDVGMGDGHMIVLATDGSVFVLGSNANGQLGIGHDSNDARRPPVLEKKIVSTWVKVRSLPPGQVTGVYAGPKSSFIVVTE</sequence>
<dbReference type="PROSITE" id="PS50012">
    <property type="entry name" value="RCC1_3"/>
    <property type="match status" value="2"/>
</dbReference>
<dbReference type="InterPro" id="IPR000408">
    <property type="entry name" value="Reg_chr_condens"/>
</dbReference>
<organism evidence="2 3">
    <name type="scientific">Sporothrix schenckii 1099-18</name>
    <dbReference type="NCBI Taxonomy" id="1397361"/>
    <lineage>
        <taxon>Eukaryota</taxon>
        <taxon>Fungi</taxon>
        <taxon>Dikarya</taxon>
        <taxon>Ascomycota</taxon>
        <taxon>Pezizomycotina</taxon>
        <taxon>Sordariomycetes</taxon>
        <taxon>Sordariomycetidae</taxon>
        <taxon>Ophiostomatales</taxon>
        <taxon>Ophiostomataceae</taxon>
        <taxon>Sporothrix</taxon>
    </lineage>
</organism>
<dbReference type="RefSeq" id="XP_016589741.1">
    <property type="nucleotide sequence ID" value="XM_016728725.1"/>
</dbReference>